<keyword evidence="4" id="KW-1185">Reference proteome</keyword>
<dbReference type="Proteomes" id="UP000302163">
    <property type="component" value="Chromosome"/>
</dbReference>
<evidence type="ECO:0000259" key="1">
    <source>
        <dbReference type="Pfam" id="PF10022"/>
    </source>
</evidence>
<feature type="domain" description="DUF2264" evidence="2">
    <location>
        <begin position="365"/>
        <end position="502"/>
    </location>
</feature>
<reference evidence="3 4" key="1">
    <citation type="submission" date="2019-05" db="EMBL/GenBank/DDBJ databases">
        <title>Complete genome sequence of Izhakiella calystegiae KSNA2, an endophyte isolated from beach morning glory (Calystegia soldanella).</title>
        <authorList>
            <person name="Jiang L."/>
            <person name="Jeong J.C."/>
            <person name="Kim C.Y."/>
            <person name="Kim D.H."/>
            <person name="Kim S.W."/>
            <person name="Lee j."/>
        </authorList>
    </citation>
    <scope>NUCLEOTIDE SEQUENCE [LARGE SCALE GENOMIC DNA]</scope>
    <source>
        <strain evidence="3 4">KSNA2</strain>
    </source>
</reference>
<protein>
    <submittedName>
        <fullName evidence="3">DUF2264 domain-containing protein</fullName>
    </submittedName>
</protein>
<dbReference type="PIRSF" id="PIRSF014753">
    <property type="entry name" value="UCP014753"/>
    <property type="match status" value="1"/>
</dbReference>
<dbReference type="Pfam" id="PF10022">
    <property type="entry name" value="DUF2264"/>
    <property type="match status" value="1"/>
</dbReference>
<dbReference type="InterPro" id="IPR049349">
    <property type="entry name" value="DUF2264_N"/>
</dbReference>
<dbReference type="Pfam" id="PF20938">
    <property type="entry name" value="DUF2264_C"/>
    <property type="match status" value="1"/>
</dbReference>
<dbReference type="AlphaFoldDB" id="A0A4P8YK85"/>
<organism evidence="3 4">
    <name type="scientific">Jejubacter calystegiae</name>
    <dbReference type="NCBI Taxonomy" id="2579935"/>
    <lineage>
        <taxon>Bacteria</taxon>
        <taxon>Pseudomonadati</taxon>
        <taxon>Pseudomonadota</taxon>
        <taxon>Gammaproteobacteria</taxon>
        <taxon>Enterobacterales</taxon>
        <taxon>Enterobacteriaceae</taxon>
        <taxon>Jejubacter</taxon>
    </lineage>
</organism>
<gene>
    <name evidence="3" type="ORF">FEM41_16815</name>
</gene>
<dbReference type="KEGG" id="izh:FEM41_16815"/>
<sequence>MEPMKPGCRQTVKLETKQDVQQWFETLFSAVWRYRDSHSAGISLGNIIPVYGRRTAAMESFCRLLWGVFPVIAGKNDHSMNTSEVFRLIAQGTDPGHEHYWGDLVDFDQRCVEMAVLGVGLALAGASFNQYLSAQETENLVAWLHQLRRVELPCNNWSFFPIMVEMGLCLSGHSWSRHIIDKYFARIDDYYLGEGWYSDGRQRPRDYYNAMAFHYYGLLYSKLMADQDPTRCQMLRERASIFAHDFLHMFAENGAAIPFGRSLTYRFAQVAFWSAAAFAGINGVPAGVVKGLVLRNFRWWAQQEMTDPRGTLTVGYSYANAAIAEDYNAPGSPYWCCKAFLILILDEAHPFWETPEQTLPVVSQVARLAHTEQLVHHDRNNRHHYLLNAGQVAAKNYNNMESKYGKFAYSSLLGFNLEKSRFGIELNACDSTLLLSEQDEYYRGRRASCESVTTQDYIFTRWSPWSDVDIKSWLMPLISGHLSIHFITTQRALDSVEGGFPVPLSDAGLPDKMGPLVNREFDLFSHIIDISPGCTRDRDVVVSPPASNIIYPGSSGVPVLRKALSPGVHILVAWVQAGQGNVHNIDGLPEIRINQKKLLVVTNNAVHELNIYDE</sequence>
<dbReference type="PANTHER" id="PTHR35339">
    <property type="entry name" value="LINALOOL DEHYDRATASE_ISOMERASE DOMAIN-CONTAINING PROTEIN"/>
    <property type="match status" value="1"/>
</dbReference>
<dbReference type="EMBL" id="CP040428">
    <property type="protein sequence ID" value="QCT21191.1"/>
    <property type="molecule type" value="Genomic_DNA"/>
</dbReference>
<dbReference type="InterPro" id="IPR049237">
    <property type="entry name" value="DUF2264_C"/>
</dbReference>
<accession>A0A4P8YK85</accession>
<evidence type="ECO:0000313" key="4">
    <source>
        <dbReference type="Proteomes" id="UP000302163"/>
    </source>
</evidence>
<evidence type="ECO:0000313" key="3">
    <source>
        <dbReference type="EMBL" id="QCT21191.1"/>
    </source>
</evidence>
<dbReference type="PANTHER" id="PTHR35339:SF4">
    <property type="entry name" value="LINALOOL DEHYDRATASE_ISOMERASE DOMAIN-CONTAINING PROTEIN"/>
    <property type="match status" value="1"/>
</dbReference>
<dbReference type="RefSeq" id="WP_138097347.1">
    <property type="nucleotide sequence ID" value="NZ_CP040428.1"/>
</dbReference>
<dbReference type="OrthoDB" id="9813465at2"/>
<proteinExistence type="predicted"/>
<dbReference type="InterPro" id="IPR016624">
    <property type="entry name" value="UCP014753"/>
</dbReference>
<name>A0A4P8YK85_9ENTR</name>
<feature type="domain" description="DUF2264" evidence="1">
    <location>
        <begin position="16"/>
        <end position="358"/>
    </location>
</feature>
<evidence type="ECO:0000259" key="2">
    <source>
        <dbReference type="Pfam" id="PF20938"/>
    </source>
</evidence>